<feature type="region of interest" description="Disordered" evidence="1">
    <location>
        <begin position="277"/>
        <end position="347"/>
    </location>
</feature>
<feature type="region of interest" description="Disordered" evidence="1">
    <location>
        <begin position="211"/>
        <end position="250"/>
    </location>
</feature>
<organism evidence="2 3">
    <name type="scientific">Epicoccum nigrum</name>
    <name type="common">Soil fungus</name>
    <name type="synonym">Epicoccum purpurascens</name>
    <dbReference type="NCBI Taxonomy" id="105696"/>
    <lineage>
        <taxon>Eukaryota</taxon>
        <taxon>Fungi</taxon>
        <taxon>Dikarya</taxon>
        <taxon>Ascomycota</taxon>
        <taxon>Pezizomycotina</taxon>
        <taxon>Dothideomycetes</taxon>
        <taxon>Pleosporomycetidae</taxon>
        <taxon>Pleosporales</taxon>
        <taxon>Pleosporineae</taxon>
        <taxon>Didymellaceae</taxon>
        <taxon>Epicoccum</taxon>
    </lineage>
</organism>
<evidence type="ECO:0000313" key="3">
    <source>
        <dbReference type="Proteomes" id="UP000193240"/>
    </source>
</evidence>
<reference evidence="2 3" key="1">
    <citation type="journal article" date="2017" name="Genome Announc.">
        <title>Genome sequence of the saprophytic ascomycete Epicoccum nigrum ICMP 19927 strain isolated from New Zealand.</title>
        <authorList>
            <person name="Fokin M."/>
            <person name="Fleetwood D."/>
            <person name="Weir B.S."/>
            <person name="Villas-Boas S.G."/>
        </authorList>
    </citation>
    <scope>NUCLEOTIDE SEQUENCE [LARGE SCALE GENOMIC DNA]</scope>
    <source>
        <strain evidence="2 3">ICMP 19927</strain>
    </source>
</reference>
<evidence type="ECO:0000256" key="1">
    <source>
        <dbReference type="SAM" id="MobiDB-lite"/>
    </source>
</evidence>
<sequence length="347" mass="38114">MNVRSRDPAVTHADALPLPARLQSWRSLHAKPTAGGHFSSPRCSIAGVIMPESNLEQEERLARQQRLYNALELGLRKLQQDSTSITTEDAQALAGVVPEGDTWTATVAAALQDLAVQNASDKEAPKEEHTDLSQLVEDLYAAVSANPEDVTAKTLQKTQSILDLMQRAMHRANAPHPELQAELQQEYARIVPKVERSEAENSDPHALTRQVNGHARATSTRFRRQISTRSDSSNISPRATRHHEVLRRDSGSEALEDIKDGMFESQAALALLSLSEPLSPERDGSTSPNFYVKCGRSLDEATDTTPRDDGHHTALPQPNNHAPSNIDDGGPEKVPGLRRRKDTYSVS</sequence>
<keyword evidence="3" id="KW-1185">Reference proteome</keyword>
<dbReference type="AlphaFoldDB" id="A0A1Y2MG39"/>
<feature type="compositionally biased region" description="Polar residues" evidence="1">
    <location>
        <begin position="227"/>
        <end position="237"/>
    </location>
</feature>
<dbReference type="EMBL" id="KZ107838">
    <property type="protein sequence ID" value="OSS55060.1"/>
    <property type="molecule type" value="Genomic_DNA"/>
</dbReference>
<accession>A0A1Y2MG39</accession>
<evidence type="ECO:0000313" key="2">
    <source>
        <dbReference type="EMBL" id="OSS55060.1"/>
    </source>
</evidence>
<proteinExistence type="predicted"/>
<name>A0A1Y2MG39_EPING</name>
<protein>
    <submittedName>
        <fullName evidence="2">Uncharacterized protein</fullName>
    </submittedName>
</protein>
<gene>
    <name evidence="2" type="ORF">B5807_00854</name>
</gene>
<dbReference type="InParanoid" id="A0A1Y2MG39"/>
<dbReference type="Proteomes" id="UP000193240">
    <property type="component" value="Unassembled WGS sequence"/>
</dbReference>
<dbReference type="STRING" id="105696.A0A1Y2MG39"/>